<dbReference type="EMBL" id="FNJR01000005">
    <property type="protein sequence ID" value="SDP54630.1"/>
    <property type="molecule type" value="Genomic_DNA"/>
</dbReference>
<dbReference type="SUPFAM" id="SSF51905">
    <property type="entry name" value="FAD/NAD(P)-binding domain"/>
    <property type="match status" value="1"/>
</dbReference>
<evidence type="ECO:0000256" key="11">
    <source>
        <dbReference type="ARBA" id="ARBA00023133"/>
    </source>
</evidence>
<evidence type="ECO:0000256" key="4">
    <source>
        <dbReference type="ARBA" id="ARBA00004744"/>
    </source>
</evidence>
<dbReference type="RefSeq" id="WP_092600762.1">
    <property type="nucleotide sequence ID" value="NZ_FNJR01000005.1"/>
</dbReference>
<dbReference type="STRING" id="405564.SAMN04487905_105137"/>
<evidence type="ECO:0000259" key="13">
    <source>
        <dbReference type="Pfam" id="PF01593"/>
    </source>
</evidence>
<feature type="domain" description="Amine oxidase" evidence="13">
    <location>
        <begin position="11"/>
        <end position="462"/>
    </location>
</feature>
<dbReference type="Gene3D" id="3.90.660.20">
    <property type="entry name" value="Protoporphyrinogen oxidase, mitochondrial, domain 2"/>
    <property type="match status" value="1"/>
</dbReference>
<protein>
    <recommendedName>
        <fullName evidence="7 12">Coproporphyrinogen III oxidase</fullName>
        <ecNumber evidence="6 12">1.3.3.15</ecNumber>
    </recommendedName>
</protein>
<dbReference type="InterPro" id="IPR050464">
    <property type="entry name" value="Zeta_carotene_desat/Oxidored"/>
</dbReference>
<accession>A0A1H0TLQ8</accession>
<evidence type="ECO:0000313" key="14">
    <source>
        <dbReference type="EMBL" id="SDP54630.1"/>
    </source>
</evidence>
<keyword evidence="11 12" id="KW-0350">Heme biosynthesis</keyword>
<organism evidence="14 15">
    <name type="scientific">Actinopolyspora xinjiangensis</name>
    <dbReference type="NCBI Taxonomy" id="405564"/>
    <lineage>
        <taxon>Bacteria</taxon>
        <taxon>Bacillati</taxon>
        <taxon>Actinomycetota</taxon>
        <taxon>Actinomycetes</taxon>
        <taxon>Actinopolysporales</taxon>
        <taxon>Actinopolysporaceae</taxon>
        <taxon>Actinopolyspora</taxon>
    </lineage>
</organism>
<evidence type="ECO:0000313" key="15">
    <source>
        <dbReference type="Proteomes" id="UP000199497"/>
    </source>
</evidence>
<dbReference type="InterPro" id="IPR036188">
    <property type="entry name" value="FAD/NAD-bd_sf"/>
</dbReference>
<comment type="pathway">
    <text evidence="4 12">Porphyrin-containing compound metabolism; protoheme biosynthesis.</text>
</comment>
<evidence type="ECO:0000256" key="8">
    <source>
        <dbReference type="ARBA" id="ARBA00022630"/>
    </source>
</evidence>
<dbReference type="GO" id="GO:0006783">
    <property type="term" value="P:heme biosynthetic process"/>
    <property type="evidence" value="ECO:0007669"/>
    <property type="project" value="UniProtKB-UniRule"/>
</dbReference>
<evidence type="ECO:0000256" key="1">
    <source>
        <dbReference type="ARBA" id="ARBA00001755"/>
    </source>
</evidence>
<dbReference type="PANTHER" id="PTHR42923:SF3">
    <property type="entry name" value="PROTOPORPHYRINOGEN OXIDASE"/>
    <property type="match status" value="1"/>
</dbReference>
<name>A0A1H0TLQ8_9ACTN</name>
<keyword evidence="8 12" id="KW-0285">Flavoprotein</keyword>
<dbReference type="Gene3D" id="1.10.3110.10">
    <property type="entry name" value="protoporphyrinogen ix oxidase, domain 3"/>
    <property type="match status" value="1"/>
</dbReference>
<keyword evidence="10 12" id="KW-0560">Oxidoreductase</keyword>
<evidence type="ECO:0000256" key="9">
    <source>
        <dbReference type="ARBA" id="ARBA00022827"/>
    </source>
</evidence>
<dbReference type="AlphaFoldDB" id="A0A1H0TLQ8"/>
<dbReference type="Pfam" id="PF01593">
    <property type="entry name" value="Amino_oxidase"/>
    <property type="match status" value="1"/>
</dbReference>
<sequence>MSRVAVIGGGVAGMTAAYRLRELLGEHAEILVFDQAERTGGKLRTVRLADRGYDLGAEAFLARRPEVLRLAEELELDGELVHPGPASARVRAGGENRALPAGMLMGVPASGRAVSGVLSDSGVRAVEREPELEPPLLTGGDASVGDLLRKRFGHEVVERLVEPLLGGVYGGSADALGLRATMPALADALDAGAESLTAAVNAAMPEPTPPGADKPPVFGAFRDGYDTLLSELRERSRASFELGLPVRQLRPLRRGWSLSIGTAPSPRTLDVDALVLAVPPPAARRLLAGAVPRAAEGFGRIRLASMAVIGLALPSHVELPDASGVLLARGERHADGTPFTAKAFTFSSRKWPHLRGGGGQALVRASVGRGDPADLRPDDGELVRRVSADLAELTGVPDAPLESRVVRWGGGLPQYGVGHREIVAEIEDAVSRTPGLAVAGAALHGVGVPACVATGESAATTIADRLGAS</sequence>
<evidence type="ECO:0000256" key="5">
    <source>
        <dbReference type="ARBA" id="ARBA00008310"/>
    </source>
</evidence>
<comment type="similarity">
    <text evidence="5 12">Belongs to the protoporphyrinogen/coproporphyrinogen oxidase family. Coproporphyrinogen III oxidase subfamily.</text>
</comment>
<dbReference type="PANTHER" id="PTHR42923">
    <property type="entry name" value="PROTOPORPHYRINOGEN OXIDASE"/>
    <property type="match status" value="1"/>
</dbReference>
<dbReference type="UniPathway" id="UPA00252"/>
<keyword evidence="15" id="KW-1185">Reference proteome</keyword>
<reference evidence="15" key="1">
    <citation type="submission" date="2016-10" db="EMBL/GenBank/DDBJ databases">
        <authorList>
            <person name="Varghese N."/>
            <person name="Submissions S."/>
        </authorList>
    </citation>
    <scope>NUCLEOTIDE SEQUENCE [LARGE SCALE GENOMIC DNA]</scope>
    <source>
        <strain evidence="15">DSM 46732</strain>
    </source>
</reference>
<evidence type="ECO:0000256" key="3">
    <source>
        <dbReference type="ARBA" id="ARBA00002185"/>
    </source>
</evidence>
<dbReference type="EC" id="1.3.3.15" evidence="6 12"/>
<dbReference type="InterPro" id="IPR004572">
    <property type="entry name" value="Protoporphyrinogen_oxidase"/>
</dbReference>
<gene>
    <name evidence="14" type="ORF">SAMN04487905_105137</name>
</gene>
<comment type="catalytic activity">
    <reaction evidence="1">
        <text>coproporphyrinogen III + 3 O2 = coproporphyrin III + 3 H2O2</text>
        <dbReference type="Rhea" id="RHEA:43436"/>
        <dbReference type="ChEBI" id="CHEBI:15379"/>
        <dbReference type="ChEBI" id="CHEBI:16240"/>
        <dbReference type="ChEBI" id="CHEBI:57309"/>
        <dbReference type="ChEBI" id="CHEBI:131725"/>
        <dbReference type="EC" id="1.3.3.15"/>
    </reaction>
    <physiologicalReaction direction="left-to-right" evidence="1">
        <dbReference type="Rhea" id="RHEA:43437"/>
    </physiologicalReaction>
</comment>
<dbReference type="GO" id="GO:0005737">
    <property type="term" value="C:cytoplasm"/>
    <property type="evidence" value="ECO:0007669"/>
    <property type="project" value="UniProtKB-SubCell"/>
</dbReference>
<dbReference type="GO" id="GO:0004729">
    <property type="term" value="F:oxygen-dependent protoporphyrinogen oxidase activity"/>
    <property type="evidence" value="ECO:0007669"/>
    <property type="project" value="UniProtKB-UniRule"/>
</dbReference>
<dbReference type="NCBIfam" id="TIGR00562">
    <property type="entry name" value="proto_IX_ox"/>
    <property type="match status" value="1"/>
</dbReference>
<comment type="subcellular location">
    <subcellularLocation>
        <location evidence="12">Cytoplasm</location>
    </subcellularLocation>
</comment>
<keyword evidence="9 12" id="KW-0274">FAD</keyword>
<evidence type="ECO:0000256" key="10">
    <source>
        <dbReference type="ARBA" id="ARBA00023002"/>
    </source>
</evidence>
<keyword evidence="12" id="KW-0963">Cytoplasm</keyword>
<dbReference type="Gene3D" id="3.50.50.60">
    <property type="entry name" value="FAD/NAD(P)-binding domain"/>
    <property type="match status" value="1"/>
</dbReference>
<dbReference type="Proteomes" id="UP000199497">
    <property type="component" value="Unassembled WGS sequence"/>
</dbReference>
<evidence type="ECO:0000256" key="7">
    <source>
        <dbReference type="ARBA" id="ARBA00019046"/>
    </source>
</evidence>
<evidence type="ECO:0000256" key="6">
    <source>
        <dbReference type="ARBA" id="ARBA00012402"/>
    </source>
</evidence>
<dbReference type="InterPro" id="IPR002937">
    <property type="entry name" value="Amino_oxidase"/>
</dbReference>
<evidence type="ECO:0000256" key="2">
    <source>
        <dbReference type="ARBA" id="ARBA00001974"/>
    </source>
</evidence>
<comment type="function">
    <text evidence="3 12">Involved in coproporphyrin-dependent heme b biosynthesis. Catalyzes the oxidation of coproporphyrinogen III to coproporphyrin III.</text>
</comment>
<comment type="cofactor">
    <cofactor evidence="2 12">
        <name>FAD</name>
        <dbReference type="ChEBI" id="CHEBI:57692"/>
    </cofactor>
</comment>
<dbReference type="OrthoDB" id="4496419at2"/>
<proteinExistence type="inferred from homology"/>
<dbReference type="SUPFAM" id="SSF54373">
    <property type="entry name" value="FAD-linked reductases, C-terminal domain"/>
    <property type="match status" value="1"/>
</dbReference>
<evidence type="ECO:0000256" key="12">
    <source>
        <dbReference type="RuleBase" id="RU364052"/>
    </source>
</evidence>